<keyword evidence="2" id="KW-1185">Reference proteome</keyword>
<evidence type="ECO:0000313" key="1">
    <source>
        <dbReference type="EMBL" id="KTD64520.1"/>
    </source>
</evidence>
<evidence type="ECO:0000313" key="2">
    <source>
        <dbReference type="Proteomes" id="UP000054877"/>
    </source>
</evidence>
<dbReference type="RefSeq" id="WP_058483243.1">
    <property type="nucleotide sequence ID" value="NZ_CAAAII010000010.1"/>
</dbReference>
<accession>A0A0W0Z5T2</accession>
<proteinExistence type="predicted"/>
<dbReference type="EMBL" id="LNYX01000013">
    <property type="protein sequence ID" value="KTD64520.1"/>
    <property type="molecule type" value="Genomic_DNA"/>
</dbReference>
<sequence>MHKITLFKPSGKMAHHTIGIQGDALGTTYFFPAVRNYDHLNPIGYGGSTDNGKDNNVFFKPVNDEAQWLLFHHNLKHHRPSRQLNELMKNNRASQVAILEAVADELTDMENKGIAFLP</sequence>
<comment type="caution">
    <text evidence="1">The sequence shown here is derived from an EMBL/GenBank/DDBJ whole genome shotgun (WGS) entry which is preliminary data.</text>
</comment>
<organism evidence="1 2">
    <name type="scientific">Legionella spiritensis</name>
    <dbReference type="NCBI Taxonomy" id="452"/>
    <lineage>
        <taxon>Bacteria</taxon>
        <taxon>Pseudomonadati</taxon>
        <taxon>Pseudomonadota</taxon>
        <taxon>Gammaproteobacteria</taxon>
        <taxon>Legionellales</taxon>
        <taxon>Legionellaceae</taxon>
        <taxon>Legionella</taxon>
    </lineage>
</organism>
<dbReference type="STRING" id="452.Lspi_1327"/>
<gene>
    <name evidence="1" type="ORF">Lspi_1327</name>
</gene>
<dbReference type="Proteomes" id="UP000054877">
    <property type="component" value="Unassembled WGS sequence"/>
</dbReference>
<reference evidence="1 2" key="1">
    <citation type="submission" date="2015-11" db="EMBL/GenBank/DDBJ databases">
        <title>Genomic analysis of 38 Legionella species identifies large and diverse effector repertoires.</title>
        <authorList>
            <person name="Burstein D."/>
            <person name="Amaro F."/>
            <person name="Zusman T."/>
            <person name="Lifshitz Z."/>
            <person name="Cohen O."/>
            <person name="Gilbert J.A."/>
            <person name="Pupko T."/>
            <person name="Shuman H.A."/>
            <person name="Segal G."/>
        </authorList>
    </citation>
    <scope>NUCLEOTIDE SEQUENCE [LARGE SCALE GENOMIC DNA]</scope>
    <source>
        <strain evidence="1 2">Mt.St.Helens-9</strain>
    </source>
</reference>
<dbReference type="PATRIC" id="fig|452.5.peg.1465"/>
<name>A0A0W0Z5T2_LEGSP</name>
<protein>
    <submittedName>
        <fullName evidence="1">Uncharacterized protein</fullName>
    </submittedName>
</protein>
<dbReference type="AlphaFoldDB" id="A0A0W0Z5T2"/>